<sequence length="355" mass="36496">MTELTNTRRTLLHHRGLGPWAWALLAALAALPPLLQALGMEFYTVVATRVLIFAIAATSLNLILGFGGLVSFGHAAFVGLGAYTVGVLADAGIGSAWIAWPAAMAVSGAAAAVIGAISLRTRGVYFIMITLAFAQMFHYLAVSLKAYGGDDGLPLAARSTLSGMPVSLADDASFYWVALGVFALVFAGLRRLVNSPLGWLLQAARENETRVAATGGRVFAVQWTAFVVAGAIAGLAGALLANLNGLVSPHLMHWSQSGQLMVMVILGGAGALWGGPLGAAVFLLLEELLSGVTIHWQFALGAILLVVVLFAPRGLAGLVERLGARRSTASSLSSTSAPATAADAGGAKSKEAAHA</sequence>
<comment type="subcellular location">
    <subcellularLocation>
        <location evidence="1">Cell membrane</location>
        <topology evidence="1">Multi-pass membrane protein</topology>
    </subcellularLocation>
</comment>
<accession>A0A2G9C4N7</accession>
<dbReference type="InterPro" id="IPR043428">
    <property type="entry name" value="LivM-like"/>
</dbReference>
<dbReference type="InterPro" id="IPR001851">
    <property type="entry name" value="ABC_transp_permease"/>
</dbReference>
<feature type="transmembrane region" description="Helical" evidence="7">
    <location>
        <begin position="124"/>
        <end position="142"/>
    </location>
</feature>
<reference evidence="8 9" key="1">
    <citation type="submission" date="2017-11" db="EMBL/GenBank/DDBJ databases">
        <title>Draft genome sequence of Mitsuaria sp. HWN-4.</title>
        <authorList>
            <person name="Gundlapally S.R."/>
        </authorList>
    </citation>
    <scope>NUCLEOTIDE SEQUENCE [LARGE SCALE GENOMIC DNA]</scope>
    <source>
        <strain evidence="8 9">HWN-4</strain>
    </source>
</reference>
<dbReference type="AlphaFoldDB" id="A0A2G9C4N7"/>
<dbReference type="GO" id="GO:0015658">
    <property type="term" value="F:branched-chain amino acid transmembrane transporter activity"/>
    <property type="evidence" value="ECO:0007669"/>
    <property type="project" value="InterPro"/>
</dbReference>
<evidence type="ECO:0000256" key="2">
    <source>
        <dbReference type="ARBA" id="ARBA00022475"/>
    </source>
</evidence>
<feature type="transmembrane region" description="Helical" evidence="7">
    <location>
        <begin position="97"/>
        <end position="117"/>
    </location>
</feature>
<evidence type="ECO:0000256" key="4">
    <source>
        <dbReference type="ARBA" id="ARBA00022989"/>
    </source>
</evidence>
<dbReference type="CDD" id="cd06581">
    <property type="entry name" value="TM_PBP1_LivM_like"/>
    <property type="match status" value="1"/>
</dbReference>
<keyword evidence="5 7" id="KW-0472">Membrane</keyword>
<dbReference type="GO" id="GO:0005886">
    <property type="term" value="C:plasma membrane"/>
    <property type="evidence" value="ECO:0007669"/>
    <property type="project" value="UniProtKB-SubCell"/>
</dbReference>
<evidence type="ECO:0000256" key="1">
    <source>
        <dbReference type="ARBA" id="ARBA00004651"/>
    </source>
</evidence>
<dbReference type="Pfam" id="PF02653">
    <property type="entry name" value="BPD_transp_2"/>
    <property type="match status" value="1"/>
</dbReference>
<evidence type="ECO:0000256" key="7">
    <source>
        <dbReference type="SAM" id="Phobius"/>
    </source>
</evidence>
<name>A0A2G9C4N7_9BURK</name>
<evidence type="ECO:0000256" key="3">
    <source>
        <dbReference type="ARBA" id="ARBA00022692"/>
    </source>
</evidence>
<comment type="caution">
    <text evidence="8">The sequence shown here is derived from an EMBL/GenBank/DDBJ whole genome shotgun (WGS) entry which is preliminary data.</text>
</comment>
<evidence type="ECO:0000313" key="9">
    <source>
        <dbReference type="Proteomes" id="UP000231501"/>
    </source>
</evidence>
<organism evidence="8 9">
    <name type="scientific">Roseateles chitinivorans</name>
    <dbReference type="NCBI Taxonomy" id="2917965"/>
    <lineage>
        <taxon>Bacteria</taxon>
        <taxon>Pseudomonadati</taxon>
        <taxon>Pseudomonadota</taxon>
        <taxon>Betaproteobacteria</taxon>
        <taxon>Burkholderiales</taxon>
        <taxon>Sphaerotilaceae</taxon>
        <taxon>Roseateles</taxon>
    </lineage>
</organism>
<dbReference type="OrthoDB" id="8846334at2"/>
<feature type="transmembrane region" description="Helical" evidence="7">
    <location>
        <begin position="20"/>
        <end position="38"/>
    </location>
</feature>
<gene>
    <name evidence="8" type="ORF">CS062_20315</name>
</gene>
<dbReference type="EMBL" id="PEOG01000069">
    <property type="protein sequence ID" value="PIM51347.1"/>
    <property type="molecule type" value="Genomic_DNA"/>
</dbReference>
<feature type="transmembrane region" description="Helical" evidence="7">
    <location>
        <begin position="214"/>
        <end position="240"/>
    </location>
</feature>
<evidence type="ECO:0000256" key="5">
    <source>
        <dbReference type="ARBA" id="ARBA00023136"/>
    </source>
</evidence>
<keyword evidence="9" id="KW-1185">Reference proteome</keyword>
<keyword evidence="2" id="KW-1003">Cell membrane</keyword>
<feature type="compositionally biased region" description="Low complexity" evidence="6">
    <location>
        <begin position="335"/>
        <end position="347"/>
    </location>
</feature>
<protein>
    <submittedName>
        <fullName evidence="8">Branched-chain amino acid ABC transporter permease</fullName>
    </submittedName>
</protein>
<proteinExistence type="predicted"/>
<feature type="transmembrane region" description="Helical" evidence="7">
    <location>
        <begin position="292"/>
        <end position="311"/>
    </location>
</feature>
<evidence type="ECO:0000313" key="8">
    <source>
        <dbReference type="EMBL" id="PIM51347.1"/>
    </source>
</evidence>
<dbReference type="Proteomes" id="UP000231501">
    <property type="component" value="Unassembled WGS sequence"/>
</dbReference>
<feature type="transmembrane region" description="Helical" evidence="7">
    <location>
        <begin position="174"/>
        <end position="193"/>
    </location>
</feature>
<feature type="transmembrane region" description="Helical" evidence="7">
    <location>
        <begin position="50"/>
        <end position="77"/>
    </location>
</feature>
<dbReference type="PANTHER" id="PTHR30482">
    <property type="entry name" value="HIGH-AFFINITY BRANCHED-CHAIN AMINO ACID TRANSPORT SYSTEM PERMEASE"/>
    <property type="match status" value="1"/>
</dbReference>
<evidence type="ECO:0000256" key="6">
    <source>
        <dbReference type="SAM" id="MobiDB-lite"/>
    </source>
</evidence>
<keyword evidence="3 7" id="KW-0812">Transmembrane</keyword>
<feature type="transmembrane region" description="Helical" evidence="7">
    <location>
        <begin position="260"/>
        <end position="285"/>
    </location>
</feature>
<dbReference type="PANTHER" id="PTHR30482:SF17">
    <property type="entry name" value="ABC TRANSPORTER ATP-BINDING PROTEIN"/>
    <property type="match status" value="1"/>
</dbReference>
<keyword evidence="4 7" id="KW-1133">Transmembrane helix</keyword>
<feature type="region of interest" description="Disordered" evidence="6">
    <location>
        <begin position="335"/>
        <end position="355"/>
    </location>
</feature>